<keyword evidence="23" id="KW-0961">Cell wall biogenesis/degradation</keyword>
<comment type="function">
    <text evidence="1">Cell wall formation. Synthesis of cross-linked peptidoglycan from the lipid intermediates. The enzyme has a penicillin-insensitive transglycosylase N-terminal domain (formation of linear glycan strands) and a penicillin-sensitive transpeptidase C-terminal domain (cross-linking of the peptide subunits).</text>
</comment>
<dbReference type="GO" id="GO:0008658">
    <property type="term" value="F:penicillin binding"/>
    <property type="evidence" value="ECO:0007669"/>
    <property type="project" value="InterPro"/>
</dbReference>
<comment type="pathway">
    <text evidence="27">Glycan biosynthesis.</text>
</comment>
<evidence type="ECO:0000256" key="5">
    <source>
        <dbReference type="ARBA" id="ARBA00007739"/>
    </source>
</evidence>
<keyword evidence="14 28" id="KW-0812">Transmembrane</keyword>
<evidence type="ECO:0000256" key="13">
    <source>
        <dbReference type="ARBA" id="ARBA00022679"/>
    </source>
</evidence>
<keyword evidence="16" id="KW-0133">Cell shape</keyword>
<name>A0A0A7S8I3_FRIPE</name>
<evidence type="ECO:0000259" key="31">
    <source>
        <dbReference type="Pfam" id="PF17092"/>
    </source>
</evidence>
<dbReference type="SUPFAM" id="SSF56601">
    <property type="entry name" value="beta-lactamase/transpeptidase-like"/>
    <property type="match status" value="1"/>
</dbReference>
<dbReference type="GO" id="GO:0009002">
    <property type="term" value="F:serine-type D-Ala-D-Ala carboxypeptidase activity"/>
    <property type="evidence" value="ECO:0007669"/>
    <property type="project" value="UniProtKB-EC"/>
</dbReference>
<dbReference type="InterPro" id="IPR001264">
    <property type="entry name" value="Glyco_trans_51"/>
</dbReference>
<proteinExistence type="inferred from homology"/>
<dbReference type="InterPro" id="IPR036950">
    <property type="entry name" value="PBP_transglycosylase"/>
</dbReference>
<comment type="catalytic activity">
    <reaction evidence="24">
        <text>Preferential cleavage: (Ac)2-L-Lys-D-Ala-|-D-Ala. Also transpeptidation of peptidyl-alanyl moieties that are N-acyl substituents of D-alanine.</text>
        <dbReference type="EC" id="3.4.16.4"/>
    </reaction>
</comment>
<dbReference type="InterPro" id="IPR012338">
    <property type="entry name" value="Beta-lactam/transpept-like"/>
</dbReference>
<dbReference type="Pfam" id="PF00912">
    <property type="entry name" value="Transgly"/>
    <property type="match status" value="1"/>
</dbReference>
<evidence type="ECO:0000256" key="25">
    <source>
        <dbReference type="ARBA" id="ARBA00044770"/>
    </source>
</evidence>
<comment type="subcellular location">
    <subcellularLocation>
        <location evidence="2">Cell inner membrane</location>
        <topology evidence="2">Single-pass type II membrane protein</topology>
    </subcellularLocation>
</comment>
<keyword evidence="9" id="KW-0997">Cell inner membrane</keyword>
<keyword evidence="21" id="KW-0046">Antibiotic resistance</keyword>
<keyword evidence="18" id="KW-0573">Peptidoglycan synthesis</keyword>
<evidence type="ECO:0000256" key="7">
    <source>
        <dbReference type="ARBA" id="ARBA00018638"/>
    </source>
</evidence>
<dbReference type="GO" id="GO:0005886">
    <property type="term" value="C:plasma membrane"/>
    <property type="evidence" value="ECO:0007669"/>
    <property type="project" value="UniProtKB-SubCell"/>
</dbReference>
<dbReference type="GO" id="GO:0009252">
    <property type="term" value="P:peptidoglycan biosynthetic process"/>
    <property type="evidence" value="ECO:0007669"/>
    <property type="project" value="UniProtKB-UniPathway"/>
</dbReference>
<keyword evidence="13" id="KW-0808">Transferase</keyword>
<keyword evidence="19 28" id="KW-1133">Transmembrane helix</keyword>
<dbReference type="InterPro" id="IPR001460">
    <property type="entry name" value="PCN-bd_Tpept"/>
</dbReference>
<dbReference type="Pfam" id="PF00905">
    <property type="entry name" value="Transpeptidase"/>
    <property type="match status" value="1"/>
</dbReference>
<dbReference type="UniPathway" id="UPA00219"/>
<dbReference type="GO" id="GO:0008955">
    <property type="term" value="F:peptidoglycan glycosyltransferase activity"/>
    <property type="evidence" value="ECO:0007669"/>
    <property type="project" value="UniProtKB-EC"/>
</dbReference>
<keyword evidence="33" id="KW-1185">Reference proteome</keyword>
<reference evidence="32 33" key="1">
    <citation type="journal article" date="2014" name="Appl. Environ. Microbiol.">
        <title>Gut symbionts from distinct hosts exhibit genotoxic activity via divergent colibactin biosynthetic pathways.</title>
        <authorList>
            <person name="Engel P."/>
            <person name="Vizcaino M.I."/>
            <person name="Crawford J.M."/>
        </authorList>
    </citation>
    <scope>NUCLEOTIDE SEQUENCE [LARGE SCALE GENOMIC DNA]</scope>
    <source>
        <strain evidence="32 33">PEB0191</strain>
    </source>
</reference>
<feature type="domain" description="Penicillin-binding protein transpeptidase" evidence="29">
    <location>
        <begin position="431"/>
        <end position="611"/>
    </location>
</feature>
<evidence type="ECO:0000256" key="12">
    <source>
        <dbReference type="ARBA" id="ARBA00022676"/>
    </source>
</evidence>
<evidence type="ECO:0000259" key="29">
    <source>
        <dbReference type="Pfam" id="PF00905"/>
    </source>
</evidence>
<dbReference type="KEGG" id="fpp:FPB0191_01780"/>
<evidence type="ECO:0000256" key="15">
    <source>
        <dbReference type="ARBA" id="ARBA00022801"/>
    </source>
</evidence>
<dbReference type="FunFam" id="3.40.710.10:FF:000010">
    <property type="entry name" value="Penicillin-binding protein 1A"/>
    <property type="match status" value="1"/>
</dbReference>
<dbReference type="SUPFAM" id="SSF53955">
    <property type="entry name" value="Lysozyme-like"/>
    <property type="match status" value="1"/>
</dbReference>
<keyword evidence="20 28" id="KW-0472">Membrane</keyword>
<keyword evidence="11" id="KW-0645">Protease</keyword>
<evidence type="ECO:0000256" key="16">
    <source>
        <dbReference type="ARBA" id="ARBA00022960"/>
    </source>
</evidence>
<evidence type="ECO:0000256" key="26">
    <source>
        <dbReference type="ARBA" id="ARBA00049902"/>
    </source>
</evidence>
<dbReference type="InterPro" id="IPR031376">
    <property type="entry name" value="PCB_OB"/>
</dbReference>
<dbReference type="EC" id="2.4.99.28" evidence="25"/>
<dbReference type="EMBL" id="CP009056">
    <property type="protein sequence ID" value="AJA45596.1"/>
    <property type="molecule type" value="Genomic_DNA"/>
</dbReference>
<evidence type="ECO:0000313" key="33">
    <source>
        <dbReference type="Proteomes" id="UP000030901"/>
    </source>
</evidence>
<organism evidence="32 33">
    <name type="scientific">Frischella perrara</name>
    <dbReference type="NCBI Taxonomy" id="1267021"/>
    <lineage>
        <taxon>Bacteria</taxon>
        <taxon>Pseudomonadati</taxon>
        <taxon>Pseudomonadota</taxon>
        <taxon>Gammaproteobacteria</taxon>
        <taxon>Orbales</taxon>
        <taxon>Orbaceae</taxon>
        <taxon>Frischella</taxon>
    </lineage>
</organism>
<dbReference type="GO" id="GO:0006508">
    <property type="term" value="P:proteolysis"/>
    <property type="evidence" value="ECO:0007669"/>
    <property type="project" value="UniProtKB-KW"/>
</dbReference>
<dbReference type="HOGENOM" id="CLU_006354_2_4_6"/>
<dbReference type="GO" id="GO:0030288">
    <property type="term" value="C:outer membrane-bounded periplasmic space"/>
    <property type="evidence" value="ECO:0007669"/>
    <property type="project" value="TreeGrafter"/>
</dbReference>
<evidence type="ECO:0000256" key="10">
    <source>
        <dbReference type="ARBA" id="ARBA00022645"/>
    </source>
</evidence>
<dbReference type="InterPro" id="IPR050396">
    <property type="entry name" value="Glycosyltr_51/Transpeptidase"/>
</dbReference>
<evidence type="ECO:0000256" key="20">
    <source>
        <dbReference type="ARBA" id="ARBA00023136"/>
    </source>
</evidence>
<evidence type="ECO:0000256" key="28">
    <source>
        <dbReference type="SAM" id="Phobius"/>
    </source>
</evidence>
<accession>A0A0A7S8I3</accession>
<evidence type="ECO:0000256" key="8">
    <source>
        <dbReference type="ARBA" id="ARBA00022475"/>
    </source>
</evidence>
<comment type="pathway">
    <text evidence="3">Cell wall biogenesis; peptidoglycan biosynthesis.</text>
</comment>
<keyword evidence="17" id="KW-0735">Signal-anchor</keyword>
<evidence type="ECO:0000256" key="6">
    <source>
        <dbReference type="ARBA" id="ARBA00012448"/>
    </source>
</evidence>
<dbReference type="InterPro" id="IPR023346">
    <property type="entry name" value="Lysozyme-like_dom_sf"/>
</dbReference>
<dbReference type="FunFam" id="1.10.3810.10:FF:000003">
    <property type="entry name" value="Penicillin-binding protein 1a"/>
    <property type="match status" value="1"/>
</dbReference>
<comment type="similarity">
    <text evidence="4">In the C-terminal section; belongs to the transpeptidase family.</text>
</comment>
<evidence type="ECO:0000256" key="21">
    <source>
        <dbReference type="ARBA" id="ARBA00023251"/>
    </source>
</evidence>
<keyword evidence="15 32" id="KW-0378">Hydrolase</keyword>
<dbReference type="Gene3D" id="1.10.3810.10">
    <property type="entry name" value="Biosynthetic peptidoglycan transglycosylase-like"/>
    <property type="match status" value="1"/>
</dbReference>
<dbReference type="GO" id="GO:0008360">
    <property type="term" value="P:regulation of cell shape"/>
    <property type="evidence" value="ECO:0007669"/>
    <property type="project" value="UniProtKB-KW"/>
</dbReference>
<comment type="similarity">
    <text evidence="5">In the N-terminal section; belongs to the glycosyltransferase 51 family.</text>
</comment>
<dbReference type="Proteomes" id="UP000030901">
    <property type="component" value="Chromosome"/>
</dbReference>
<dbReference type="Gene3D" id="3.40.710.10">
    <property type="entry name" value="DD-peptidase/beta-lactamase superfamily"/>
    <property type="match status" value="2"/>
</dbReference>
<keyword evidence="10 32" id="KW-0121">Carboxypeptidase</keyword>
<evidence type="ECO:0000256" key="17">
    <source>
        <dbReference type="ARBA" id="ARBA00022968"/>
    </source>
</evidence>
<sequence length="878" mass="97561">MKYFLGLLKFLLIFTIIGILAGMIIGYAGYVYFSKDLPDVTRLKDVRLQTPMQVLSSDGELIATFGEHRRLPLKYEDIPPVVLNAVIATEDSRFYEHFGVDPVGILRALYIAVKTHNFSQGGSTITQQVAKNFFLTPERSIGRKIREMILAIRMEKELSKEEIIALYLNMINFGSRAYGIGSAAYTFYGKEAKDLTLSEAALLAGLPNAPSAYNPIYHPNKALHRRNWVLHRMLNQEFITQAEYEQAVSEPLNVGYFVPKISFSAPYVAEMARQFMYDKFGDSAYTDGYKVYTTITKANQEAANHAMNENIINYDIRHGYRGPEKTLWNSGEKAWNDDEIQKALSSYSCYQEICPAVVIEANPEFAKAKINNGTTITLDRNSIKWARAFINDNQQGPLPTSVSAVVKTGQQIWVKQQNESWMLSQIPAINGAVVSINPENGEIKALTGGFDYGLSKFNRATQAIRQIGSTIKPFIYSAALDKGLTLATVLNDAPIMRSNAGSEAWRPKNSPPNYAGPLRLRIGLNMSKNVMMVRTIRAIGVDYAANYLERFGFPHDNISRNESLALGSASFTPLQVARAYSVIANGGYLITPYLIDRIEYSEGGVIYQHQPEIACTDCVTESSYSNGNADTANLDNVENVAQSSELDEPEQDKLRADDGILLPKSDIPFKQLINPDGTVNIDKTKQLQSQGPTYAPHVISSENAFLIRDALKSTIWGDRDNQWRGTAWRSRSLGRHDIGGKTGTTNLSKDVWFAGYGPNLLTTVWLGFDDHRRELGKARRDIFNDKSASVSEGGAISAGPIWNDYMKVVLKNVPEKKEIIPPSIISVLIDKKTGLLAPQPNSNAIPEYFIKGTEPTKYATKEVGTKVTDAQGVTSELF</sequence>
<dbReference type="Pfam" id="PF17092">
    <property type="entry name" value="PCB_OB"/>
    <property type="match status" value="1"/>
</dbReference>
<evidence type="ECO:0000259" key="30">
    <source>
        <dbReference type="Pfam" id="PF00912"/>
    </source>
</evidence>
<evidence type="ECO:0000256" key="4">
    <source>
        <dbReference type="ARBA" id="ARBA00007090"/>
    </source>
</evidence>
<feature type="domain" description="Glycosyl transferase family 51" evidence="30">
    <location>
        <begin position="59"/>
        <end position="233"/>
    </location>
</feature>
<comment type="catalytic activity">
    <reaction evidence="26">
        <text>[GlcNAc-(1-&gt;4)-Mur2Ac(oyl-L-Ala-gamma-D-Glu-L-Lys-D-Ala-D-Ala)](n)-di-trans,octa-cis-undecaprenyl diphosphate + beta-D-GlcNAc-(1-&gt;4)-Mur2Ac(oyl-L-Ala-gamma-D-Glu-L-Lys-D-Ala-D-Ala)-di-trans,octa-cis-undecaprenyl diphosphate = [GlcNAc-(1-&gt;4)-Mur2Ac(oyl-L-Ala-gamma-D-Glu-L-Lys-D-Ala-D-Ala)](n+1)-di-trans,octa-cis-undecaprenyl diphosphate + di-trans,octa-cis-undecaprenyl diphosphate + H(+)</text>
        <dbReference type="Rhea" id="RHEA:23708"/>
        <dbReference type="Rhea" id="RHEA-COMP:9602"/>
        <dbReference type="Rhea" id="RHEA-COMP:9603"/>
        <dbReference type="ChEBI" id="CHEBI:15378"/>
        <dbReference type="ChEBI" id="CHEBI:58405"/>
        <dbReference type="ChEBI" id="CHEBI:60033"/>
        <dbReference type="ChEBI" id="CHEBI:78435"/>
        <dbReference type="EC" id="2.4.99.28"/>
    </reaction>
</comment>
<feature type="domain" description="Penicillin-binding protein OB-like" evidence="31">
    <location>
        <begin position="320"/>
        <end position="429"/>
    </location>
</feature>
<gene>
    <name evidence="32" type="ORF">FPB0191_01780</name>
</gene>
<evidence type="ECO:0000256" key="3">
    <source>
        <dbReference type="ARBA" id="ARBA00004752"/>
    </source>
</evidence>
<evidence type="ECO:0000256" key="18">
    <source>
        <dbReference type="ARBA" id="ARBA00022984"/>
    </source>
</evidence>
<keyword evidence="12" id="KW-0328">Glycosyltransferase</keyword>
<evidence type="ECO:0000256" key="24">
    <source>
        <dbReference type="ARBA" id="ARBA00034000"/>
    </source>
</evidence>
<evidence type="ECO:0000256" key="14">
    <source>
        <dbReference type="ARBA" id="ARBA00022692"/>
    </source>
</evidence>
<evidence type="ECO:0000256" key="19">
    <source>
        <dbReference type="ARBA" id="ARBA00022989"/>
    </source>
</evidence>
<dbReference type="STRING" id="1267021.FPB0191_01780"/>
<evidence type="ECO:0000313" key="32">
    <source>
        <dbReference type="EMBL" id="AJA45596.1"/>
    </source>
</evidence>
<dbReference type="AlphaFoldDB" id="A0A0A7S8I3"/>
<evidence type="ECO:0000256" key="22">
    <source>
        <dbReference type="ARBA" id="ARBA00023268"/>
    </source>
</evidence>
<keyword evidence="8" id="KW-1003">Cell membrane</keyword>
<evidence type="ECO:0000256" key="1">
    <source>
        <dbReference type="ARBA" id="ARBA00002624"/>
    </source>
</evidence>
<dbReference type="PANTHER" id="PTHR32282">
    <property type="entry name" value="BINDING PROTEIN TRANSPEPTIDASE, PUTATIVE-RELATED"/>
    <property type="match status" value="1"/>
</dbReference>
<evidence type="ECO:0000256" key="27">
    <source>
        <dbReference type="ARBA" id="ARBA00060592"/>
    </source>
</evidence>
<dbReference type="GO" id="GO:0046677">
    <property type="term" value="P:response to antibiotic"/>
    <property type="evidence" value="ECO:0007669"/>
    <property type="project" value="UniProtKB-KW"/>
</dbReference>
<evidence type="ECO:0000256" key="11">
    <source>
        <dbReference type="ARBA" id="ARBA00022670"/>
    </source>
</evidence>
<protein>
    <recommendedName>
        <fullName evidence="7">Penicillin-binding protein 1A</fullName>
        <ecNumber evidence="25">2.4.99.28</ecNumber>
        <ecNumber evidence="6">3.4.16.4</ecNumber>
    </recommendedName>
</protein>
<evidence type="ECO:0000256" key="23">
    <source>
        <dbReference type="ARBA" id="ARBA00023316"/>
    </source>
</evidence>
<feature type="transmembrane region" description="Helical" evidence="28">
    <location>
        <begin position="7"/>
        <end position="33"/>
    </location>
</feature>
<dbReference type="EC" id="3.4.16.4" evidence="6"/>
<dbReference type="GO" id="GO:0071555">
    <property type="term" value="P:cell wall organization"/>
    <property type="evidence" value="ECO:0007669"/>
    <property type="project" value="UniProtKB-KW"/>
</dbReference>
<dbReference type="PANTHER" id="PTHR32282:SF27">
    <property type="entry name" value="PENICILLIN-BINDING PROTEIN 1A"/>
    <property type="match status" value="1"/>
</dbReference>
<evidence type="ECO:0000256" key="9">
    <source>
        <dbReference type="ARBA" id="ARBA00022519"/>
    </source>
</evidence>
<keyword evidence="22" id="KW-0511">Multifunctional enzyme</keyword>
<evidence type="ECO:0000256" key="2">
    <source>
        <dbReference type="ARBA" id="ARBA00004249"/>
    </source>
</evidence>